<name>A0A2Z5QVB4_9MICC</name>
<dbReference type="AlphaFoldDB" id="A0A2Z5QVB4"/>
<accession>A0A2Z5QVB4</accession>
<keyword evidence="3" id="KW-1185">Reference proteome</keyword>
<evidence type="ECO:0000313" key="3">
    <source>
        <dbReference type="Proteomes" id="UP000250241"/>
    </source>
</evidence>
<dbReference type="Proteomes" id="UP000250241">
    <property type="component" value="Chromosome"/>
</dbReference>
<dbReference type="GO" id="GO:0016853">
    <property type="term" value="F:isomerase activity"/>
    <property type="evidence" value="ECO:0007669"/>
    <property type="project" value="UniProtKB-KW"/>
</dbReference>
<evidence type="ECO:0000313" key="2">
    <source>
        <dbReference type="EMBL" id="BAV86327.1"/>
    </source>
</evidence>
<evidence type="ECO:0000256" key="1">
    <source>
        <dbReference type="SAM" id="MobiDB-lite"/>
    </source>
</evidence>
<proteinExistence type="predicted"/>
<feature type="region of interest" description="Disordered" evidence="1">
    <location>
        <begin position="1"/>
        <end position="23"/>
    </location>
</feature>
<keyword evidence="2" id="KW-0413">Isomerase</keyword>
<dbReference type="KEGG" id="raj:RA11412_0028"/>
<dbReference type="EMBL" id="AP017895">
    <property type="protein sequence ID" value="BAV86327.1"/>
    <property type="molecule type" value="Genomic_DNA"/>
</dbReference>
<protein>
    <submittedName>
        <fullName evidence="2">Mannose-6-phosphate isomerase</fullName>
    </submittedName>
</protein>
<reference evidence="2 3" key="1">
    <citation type="submission" date="2016-10" db="EMBL/GenBank/DDBJ databases">
        <title>Genome sequence of Rothia aeria strain JCM11412.</title>
        <authorList>
            <person name="Nambu T."/>
        </authorList>
    </citation>
    <scope>NUCLEOTIDE SEQUENCE [LARGE SCALE GENOMIC DNA]</scope>
    <source>
        <strain evidence="2 3">JCM 11412</strain>
    </source>
</reference>
<organism evidence="2 3">
    <name type="scientific">Rothia aeria</name>
    <dbReference type="NCBI Taxonomy" id="172042"/>
    <lineage>
        <taxon>Bacteria</taxon>
        <taxon>Bacillati</taxon>
        <taxon>Actinomycetota</taxon>
        <taxon>Actinomycetes</taxon>
        <taxon>Micrococcales</taxon>
        <taxon>Micrococcaceae</taxon>
        <taxon>Rothia</taxon>
    </lineage>
</organism>
<gene>
    <name evidence="2" type="ORF">RA11412_0028</name>
</gene>
<sequence length="107" mass="11265">MLGDSQDAPEIQRPTPDNAAVGEYTMWDERMSVTRIRVAPKETIDYVFEGTSAALVVDGTITITIAGAVTGAGQDYTLGGTESVLHAGDPTPVTITGSGELYIAQYV</sequence>